<accession>A0A2A8LUM3</accession>
<name>A0A2A8LUM3_BACCE</name>
<keyword evidence="1" id="KW-0175">Coiled coil</keyword>
<dbReference type="EMBL" id="NTZF01000004">
    <property type="protein sequence ID" value="PES98030.1"/>
    <property type="molecule type" value="Genomic_DNA"/>
</dbReference>
<protein>
    <submittedName>
        <fullName evidence="2">Uncharacterized protein</fullName>
    </submittedName>
</protein>
<dbReference type="RefSeq" id="WP_098266827.1">
    <property type="nucleotide sequence ID" value="NZ_NTZF01000004.1"/>
</dbReference>
<sequence length="202" mass="22934">MSIITKFFTKGNETKLGKLNNEVAELHSKVNELQSKIGQVDKALELAKVDLMLDESVTNKKAVAKYETAKEKFSTEIANHQTKLSELAQQIQAITDEELQAELKEAAEKDTEYNALTIKSRKVENMIRAKVNHIDNFMLTGGSQANLKRLAVSRGHMSKHVNYISGIYSDALKKAQDKMDIQIDKEYEEFMKAWNKYFGESN</sequence>
<evidence type="ECO:0000313" key="2">
    <source>
        <dbReference type="EMBL" id="PES98030.1"/>
    </source>
</evidence>
<dbReference type="Proteomes" id="UP000220900">
    <property type="component" value="Unassembled WGS sequence"/>
</dbReference>
<comment type="caution">
    <text evidence="2">The sequence shown here is derived from an EMBL/GenBank/DDBJ whole genome shotgun (WGS) entry which is preliminary data.</text>
</comment>
<feature type="coiled-coil region" evidence="1">
    <location>
        <begin position="63"/>
        <end position="104"/>
    </location>
</feature>
<evidence type="ECO:0000256" key="1">
    <source>
        <dbReference type="SAM" id="Coils"/>
    </source>
</evidence>
<organism evidence="2 3">
    <name type="scientific">Bacillus cereus</name>
    <dbReference type="NCBI Taxonomy" id="1396"/>
    <lineage>
        <taxon>Bacteria</taxon>
        <taxon>Bacillati</taxon>
        <taxon>Bacillota</taxon>
        <taxon>Bacilli</taxon>
        <taxon>Bacillales</taxon>
        <taxon>Bacillaceae</taxon>
        <taxon>Bacillus</taxon>
        <taxon>Bacillus cereus group</taxon>
    </lineage>
</organism>
<evidence type="ECO:0000313" key="3">
    <source>
        <dbReference type="Proteomes" id="UP000220900"/>
    </source>
</evidence>
<dbReference type="AlphaFoldDB" id="A0A2A8LUM3"/>
<gene>
    <name evidence="2" type="ORF">CN491_04225</name>
</gene>
<reference evidence="2 3" key="1">
    <citation type="submission" date="2017-09" db="EMBL/GenBank/DDBJ databases">
        <title>Large-scale bioinformatics analysis of Bacillus genomes uncovers conserved roles of natural products in bacterial physiology.</title>
        <authorList>
            <consortium name="Agbiome Team Llc"/>
            <person name="Bleich R.M."/>
            <person name="Grubbs K.J."/>
            <person name="Santa Maria K.C."/>
            <person name="Allen S.E."/>
            <person name="Farag S."/>
            <person name="Shank E.A."/>
            <person name="Bowers A."/>
        </authorList>
    </citation>
    <scope>NUCLEOTIDE SEQUENCE [LARGE SCALE GENOMIC DNA]</scope>
    <source>
        <strain evidence="2 3">AFS002368</strain>
    </source>
</reference>
<proteinExistence type="predicted"/>